<dbReference type="AlphaFoldDB" id="F6HT87"/>
<keyword evidence="1" id="KW-1133">Transmembrane helix</keyword>
<feature type="transmembrane region" description="Helical" evidence="1">
    <location>
        <begin position="40"/>
        <end position="65"/>
    </location>
</feature>
<keyword evidence="1" id="KW-0812">Transmembrane</keyword>
<organism evidence="2 3">
    <name type="scientific">Vitis vinifera</name>
    <name type="common">Grape</name>
    <dbReference type="NCBI Taxonomy" id="29760"/>
    <lineage>
        <taxon>Eukaryota</taxon>
        <taxon>Viridiplantae</taxon>
        <taxon>Streptophyta</taxon>
        <taxon>Embryophyta</taxon>
        <taxon>Tracheophyta</taxon>
        <taxon>Spermatophyta</taxon>
        <taxon>Magnoliopsida</taxon>
        <taxon>eudicotyledons</taxon>
        <taxon>Gunneridae</taxon>
        <taxon>Pentapetalae</taxon>
        <taxon>rosids</taxon>
        <taxon>Vitales</taxon>
        <taxon>Vitaceae</taxon>
        <taxon>Viteae</taxon>
        <taxon>Vitis</taxon>
    </lineage>
</organism>
<dbReference type="PaxDb" id="29760-VIT_02s0012g01370.t01"/>
<dbReference type="EMBL" id="FN596247">
    <property type="protein sequence ID" value="CCB57897.1"/>
    <property type="molecule type" value="Genomic_DNA"/>
</dbReference>
<feature type="transmembrane region" description="Helical" evidence="1">
    <location>
        <begin position="6"/>
        <end position="28"/>
    </location>
</feature>
<dbReference type="InParanoid" id="F6HT87"/>
<evidence type="ECO:0000256" key="1">
    <source>
        <dbReference type="SAM" id="Phobius"/>
    </source>
</evidence>
<gene>
    <name evidence="2" type="ordered locus">VIT_02s0012g01370</name>
</gene>
<sequence>MVLVKVAALVVGAGVAAVAVEVALHMVQEAMVLVPEVVKAAGVVVAMALVEAKVVVVVVGVVVAVDQVVEQPLVLGGSMEWDMEEGLGVGKVVVMVVGMLLEKTSQSKMDTYHIYMIKNNDIYWAG</sequence>
<accession>F6HT87</accession>
<keyword evidence="1" id="KW-0472">Membrane</keyword>
<dbReference type="HOGENOM" id="CLU_1985662_0_0_1"/>
<proteinExistence type="predicted"/>
<protein>
    <submittedName>
        <fullName evidence="2">Uncharacterized protein</fullName>
    </submittedName>
</protein>
<keyword evidence="3" id="KW-1185">Reference proteome</keyword>
<evidence type="ECO:0000313" key="2">
    <source>
        <dbReference type="EMBL" id="CCB57897.1"/>
    </source>
</evidence>
<reference evidence="3" key="1">
    <citation type="journal article" date="2007" name="Nature">
        <title>The grapevine genome sequence suggests ancestral hexaploidization in major angiosperm phyla.</title>
        <authorList>
            <consortium name="The French-Italian Public Consortium for Grapevine Genome Characterization."/>
            <person name="Jaillon O."/>
            <person name="Aury J.-M."/>
            <person name="Noel B."/>
            <person name="Policriti A."/>
            <person name="Clepet C."/>
            <person name="Casagrande A."/>
            <person name="Choisne N."/>
            <person name="Aubourg S."/>
            <person name="Vitulo N."/>
            <person name="Jubin C."/>
            <person name="Vezzi A."/>
            <person name="Legeai F."/>
            <person name="Hugueney P."/>
            <person name="Dasilva C."/>
            <person name="Horner D."/>
            <person name="Mica E."/>
            <person name="Jublot D."/>
            <person name="Poulain J."/>
            <person name="Bruyere C."/>
            <person name="Billault A."/>
            <person name="Segurens B."/>
            <person name="Gouyvenoux M."/>
            <person name="Ugarte E."/>
            <person name="Cattonaro F."/>
            <person name="Anthouard V."/>
            <person name="Vico V."/>
            <person name="Del Fabbro C."/>
            <person name="Alaux M."/>
            <person name="Di Gaspero G."/>
            <person name="Dumas V."/>
            <person name="Felice N."/>
            <person name="Paillard S."/>
            <person name="Juman I."/>
            <person name="Moroldo M."/>
            <person name="Scalabrin S."/>
            <person name="Canaguier A."/>
            <person name="Le Clainche I."/>
            <person name="Malacrida G."/>
            <person name="Durand E."/>
            <person name="Pesole G."/>
            <person name="Laucou V."/>
            <person name="Chatelet P."/>
            <person name="Merdinoglu D."/>
            <person name="Delledonne M."/>
            <person name="Pezzotti M."/>
            <person name="Lecharny A."/>
            <person name="Scarpelli C."/>
            <person name="Artiguenave F."/>
            <person name="Pe M.E."/>
            <person name="Valle G."/>
            <person name="Morgante M."/>
            <person name="Caboche M."/>
            <person name="Adam-Blondon A.-F."/>
            <person name="Weissenbach J."/>
            <person name="Quetier F."/>
            <person name="Wincker P."/>
        </authorList>
    </citation>
    <scope>NUCLEOTIDE SEQUENCE [LARGE SCALE GENOMIC DNA]</scope>
    <source>
        <strain evidence="3">cv. Pinot noir / PN40024</strain>
    </source>
</reference>
<evidence type="ECO:0000313" key="3">
    <source>
        <dbReference type="Proteomes" id="UP000009183"/>
    </source>
</evidence>
<dbReference type="Proteomes" id="UP000009183">
    <property type="component" value="Chromosome 2"/>
</dbReference>
<name>F6HT87_VITVI</name>